<keyword evidence="3" id="KW-1003">Cell membrane</keyword>
<feature type="transmembrane region" description="Helical" evidence="8">
    <location>
        <begin position="21"/>
        <end position="44"/>
    </location>
</feature>
<dbReference type="GO" id="GO:0015184">
    <property type="term" value="F:L-cystine transmembrane transporter activity"/>
    <property type="evidence" value="ECO:0007669"/>
    <property type="project" value="TreeGrafter"/>
</dbReference>
<evidence type="ECO:0000256" key="8">
    <source>
        <dbReference type="RuleBase" id="RU363032"/>
    </source>
</evidence>
<dbReference type="NCBIfam" id="TIGR01726">
    <property type="entry name" value="HEQRo_perm_3TM"/>
    <property type="match status" value="1"/>
</dbReference>
<dbReference type="RefSeq" id="WP_138185302.1">
    <property type="nucleotide sequence ID" value="NZ_LS992241.1"/>
</dbReference>
<dbReference type="Pfam" id="PF00528">
    <property type="entry name" value="BPD_transp_1"/>
    <property type="match status" value="1"/>
</dbReference>
<proteinExistence type="inferred from homology"/>
<evidence type="ECO:0000313" key="10">
    <source>
        <dbReference type="EMBL" id="SYX83199.1"/>
    </source>
</evidence>
<evidence type="ECO:0000256" key="6">
    <source>
        <dbReference type="ARBA" id="ARBA00022989"/>
    </source>
</evidence>
<dbReference type="Gene3D" id="1.10.3720.10">
    <property type="entry name" value="MetI-like"/>
    <property type="match status" value="1"/>
</dbReference>
<name>A0A383RA37_PAEAL</name>
<dbReference type="SUPFAM" id="SSF161098">
    <property type="entry name" value="MetI-like"/>
    <property type="match status" value="1"/>
</dbReference>
<dbReference type="Proteomes" id="UP000304148">
    <property type="component" value="Chromosome"/>
</dbReference>
<organism evidence="10 11">
    <name type="scientific">Paenibacillus alvei</name>
    <name type="common">Bacillus alvei</name>
    <dbReference type="NCBI Taxonomy" id="44250"/>
    <lineage>
        <taxon>Bacteria</taxon>
        <taxon>Bacillati</taxon>
        <taxon>Bacillota</taxon>
        <taxon>Bacilli</taxon>
        <taxon>Bacillales</taxon>
        <taxon>Paenibacillaceae</taxon>
        <taxon>Paenibacillus</taxon>
    </lineage>
</organism>
<keyword evidence="2 8" id="KW-0813">Transport</keyword>
<comment type="subcellular location">
    <subcellularLocation>
        <location evidence="1 8">Cell membrane</location>
        <topology evidence="1 8">Multi-pass membrane protein</topology>
    </subcellularLocation>
</comment>
<feature type="transmembrane region" description="Helical" evidence="8">
    <location>
        <begin position="50"/>
        <end position="76"/>
    </location>
</feature>
<sequence length="222" mass="25108">MNFDVKYMLGLFPSLLEYLPLVLYITLLAFLFAILLGMVFTWIISNKTNIIYPILLVIISYFRGTPSLIQIFVFYFGMPQLFPSMNSMDAVTAVIIALSLRNAAYLSEVFRSALASVDKGQAEAALSVGMTRWQAIRRIVLPQAARTAIPPTGNYFIMIFKETSLAFTIGVTDMLGQAKLEAAVTYKFLEAFLAVGFIYWIVTAIFSSIQSRIEWRMEKPYR</sequence>
<keyword evidence="4 8" id="KW-0812">Transmembrane</keyword>
<dbReference type="EMBL" id="LS992241">
    <property type="protein sequence ID" value="SYX83199.1"/>
    <property type="molecule type" value="Genomic_DNA"/>
</dbReference>
<feature type="domain" description="ABC transmembrane type-1" evidence="9">
    <location>
        <begin position="19"/>
        <end position="210"/>
    </location>
</feature>
<dbReference type="InterPro" id="IPR010065">
    <property type="entry name" value="AA_ABC_transptr_permease_3TM"/>
</dbReference>
<protein>
    <submittedName>
        <fullName evidence="10">Putative ABC transporter (Permease)</fullName>
    </submittedName>
</protein>
<keyword evidence="6 8" id="KW-1133">Transmembrane helix</keyword>
<gene>
    <name evidence="10" type="primary">yxeN</name>
    <name evidence="10" type="ORF">PBLR_11621</name>
</gene>
<evidence type="ECO:0000256" key="5">
    <source>
        <dbReference type="ARBA" id="ARBA00022970"/>
    </source>
</evidence>
<dbReference type="InterPro" id="IPR043429">
    <property type="entry name" value="ArtM/GltK/GlnP/TcyL/YhdX-like"/>
</dbReference>
<reference evidence="11" key="1">
    <citation type="submission" date="2018-08" db="EMBL/GenBank/DDBJ databases">
        <authorList>
            <person name="Chevrot R."/>
        </authorList>
    </citation>
    <scope>NUCLEOTIDE SEQUENCE [LARGE SCALE GENOMIC DNA]</scope>
</reference>
<evidence type="ECO:0000256" key="4">
    <source>
        <dbReference type="ARBA" id="ARBA00022692"/>
    </source>
</evidence>
<evidence type="ECO:0000256" key="7">
    <source>
        <dbReference type="ARBA" id="ARBA00023136"/>
    </source>
</evidence>
<accession>A0A383RA37</accession>
<feature type="transmembrane region" description="Helical" evidence="8">
    <location>
        <begin position="188"/>
        <end position="209"/>
    </location>
</feature>
<keyword evidence="7 8" id="KW-0472">Membrane</keyword>
<dbReference type="InterPro" id="IPR000515">
    <property type="entry name" value="MetI-like"/>
</dbReference>
<dbReference type="CDD" id="cd06261">
    <property type="entry name" value="TM_PBP2"/>
    <property type="match status" value="1"/>
</dbReference>
<evidence type="ECO:0000313" key="11">
    <source>
        <dbReference type="Proteomes" id="UP000304148"/>
    </source>
</evidence>
<dbReference type="PANTHER" id="PTHR30614">
    <property type="entry name" value="MEMBRANE COMPONENT OF AMINO ACID ABC TRANSPORTER"/>
    <property type="match status" value="1"/>
</dbReference>
<keyword evidence="5" id="KW-0029">Amino-acid transport</keyword>
<comment type="similarity">
    <text evidence="8">Belongs to the binding-protein-dependent transport system permease family.</text>
</comment>
<dbReference type="InterPro" id="IPR035906">
    <property type="entry name" value="MetI-like_sf"/>
</dbReference>
<evidence type="ECO:0000256" key="2">
    <source>
        <dbReference type="ARBA" id="ARBA00022448"/>
    </source>
</evidence>
<dbReference type="AlphaFoldDB" id="A0A383RA37"/>
<dbReference type="PROSITE" id="PS50928">
    <property type="entry name" value="ABC_TM1"/>
    <property type="match status" value="1"/>
</dbReference>
<evidence type="ECO:0000259" key="9">
    <source>
        <dbReference type="PROSITE" id="PS50928"/>
    </source>
</evidence>
<dbReference type="GO" id="GO:0043190">
    <property type="term" value="C:ATP-binding cassette (ABC) transporter complex"/>
    <property type="evidence" value="ECO:0007669"/>
    <property type="project" value="InterPro"/>
</dbReference>
<evidence type="ECO:0000256" key="3">
    <source>
        <dbReference type="ARBA" id="ARBA00022475"/>
    </source>
</evidence>
<evidence type="ECO:0000256" key="1">
    <source>
        <dbReference type="ARBA" id="ARBA00004651"/>
    </source>
</evidence>
<dbReference type="PANTHER" id="PTHR30614:SF0">
    <property type="entry name" value="L-CYSTINE TRANSPORT SYSTEM PERMEASE PROTEIN TCYL"/>
    <property type="match status" value="1"/>
</dbReference>